<reference evidence="1 2" key="1">
    <citation type="submission" date="2014-04" db="EMBL/GenBank/DDBJ databases">
        <authorList>
            <consortium name="DOE Joint Genome Institute"/>
            <person name="Kuo A."/>
            <person name="Zuccaro A."/>
            <person name="Kohler A."/>
            <person name="Nagy L.G."/>
            <person name="Floudas D."/>
            <person name="Copeland A."/>
            <person name="Barry K.W."/>
            <person name="Cichocki N."/>
            <person name="Veneault-Fourrey C."/>
            <person name="LaButti K."/>
            <person name="Lindquist E.A."/>
            <person name="Lipzen A."/>
            <person name="Lundell T."/>
            <person name="Morin E."/>
            <person name="Murat C."/>
            <person name="Sun H."/>
            <person name="Tunlid A."/>
            <person name="Henrissat B."/>
            <person name="Grigoriev I.V."/>
            <person name="Hibbett D.S."/>
            <person name="Martin F."/>
            <person name="Nordberg H.P."/>
            <person name="Cantor M.N."/>
            <person name="Hua S.X."/>
        </authorList>
    </citation>
    <scope>NUCLEOTIDE SEQUENCE [LARGE SCALE GENOMIC DNA]</scope>
    <source>
        <strain evidence="1 2">MAFF 305830</strain>
    </source>
</reference>
<dbReference type="Proteomes" id="UP000054097">
    <property type="component" value="Unassembled WGS sequence"/>
</dbReference>
<evidence type="ECO:0000313" key="2">
    <source>
        <dbReference type="Proteomes" id="UP000054097"/>
    </source>
</evidence>
<accession>A0A0C3B837</accession>
<organism evidence="1 2">
    <name type="scientific">Serendipita vermifera MAFF 305830</name>
    <dbReference type="NCBI Taxonomy" id="933852"/>
    <lineage>
        <taxon>Eukaryota</taxon>
        <taxon>Fungi</taxon>
        <taxon>Dikarya</taxon>
        <taxon>Basidiomycota</taxon>
        <taxon>Agaricomycotina</taxon>
        <taxon>Agaricomycetes</taxon>
        <taxon>Sebacinales</taxon>
        <taxon>Serendipitaceae</taxon>
        <taxon>Serendipita</taxon>
    </lineage>
</organism>
<evidence type="ECO:0000313" key="1">
    <source>
        <dbReference type="EMBL" id="KIM32980.1"/>
    </source>
</evidence>
<dbReference type="AlphaFoldDB" id="A0A0C3B837"/>
<dbReference type="HOGENOM" id="CLU_2741635_0_0_1"/>
<name>A0A0C3B837_SERVB</name>
<gene>
    <name evidence="1" type="ORF">M408DRAFT_326656</name>
</gene>
<reference evidence="2" key="2">
    <citation type="submission" date="2015-01" db="EMBL/GenBank/DDBJ databases">
        <title>Evolutionary Origins and Diversification of the Mycorrhizal Mutualists.</title>
        <authorList>
            <consortium name="DOE Joint Genome Institute"/>
            <consortium name="Mycorrhizal Genomics Consortium"/>
            <person name="Kohler A."/>
            <person name="Kuo A."/>
            <person name="Nagy L.G."/>
            <person name="Floudas D."/>
            <person name="Copeland A."/>
            <person name="Barry K.W."/>
            <person name="Cichocki N."/>
            <person name="Veneault-Fourrey C."/>
            <person name="LaButti K."/>
            <person name="Lindquist E.A."/>
            <person name="Lipzen A."/>
            <person name="Lundell T."/>
            <person name="Morin E."/>
            <person name="Murat C."/>
            <person name="Riley R."/>
            <person name="Ohm R."/>
            <person name="Sun H."/>
            <person name="Tunlid A."/>
            <person name="Henrissat B."/>
            <person name="Grigoriev I.V."/>
            <person name="Hibbett D.S."/>
            <person name="Martin F."/>
        </authorList>
    </citation>
    <scope>NUCLEOTIDE SEQUENCE [LARGE SCALE GENOMIC DNA]</scope>
    <source>
        <strain evidence="2">MAFF 305830</strain>
    </source>
</reference>
<protein>
    <submittedName>
        <fullName evidence="1">Uncharacterized protein</fullName>
    </submittedName>
</protein>
<sequence length="71" mass="7449">MATTAAEAAHGSSLPSPALSPALLLTRLLSSNITLSSSSNASAPRSLHRRLLLRPGHLLITCPCMVTRTRT</sequence>
<dbReference type="EMBL" id="KN824279">
    <property type="protein sequence ID" value="KIM32980.1"/>
    <property type="molecule type" value="Genomic_DNA"/>
</dbReference>
<proteinExistence type="predicted"/>
<keyword evidence="2" id="KW-1185">Reference proteome</keyword>